<feature type="compositionally biased region" description="Low complexity" evidence="1">
    <location>
        <begin position="190"/>
        <end position="203"/>
    </location>
</feature>
<evidence type="ECO:0000256" key="1">
    <source>
        <dbReference type="SAM" id="MobiDB-lite"/>
    </source>
</evidence>
<dbReference type="Proteomes" id="UP001465976">
    <property type="component" value="Unassembled WGS sequence"/>
</dbReference>
<accession>A0ABR3FE39</accession>
<feature type="compositionally biased region" description="Polar residues" evidence="1">
    <location>
        <begin position="119"/>
        <end position="133"/>
    </location>
</feature>
<proteinExistence type="predicted"/>
<comment type="caution">
    <text evidence="2">The sequence shown here is derived from an EMBL/GenBank/DDBJ whole genome shotgun (WGS) entry which is preliminary data.</text>
</comment>
<feature type="non-terminal residue" evidence="2">
    <location>
        <position position="423"/>
    </location>
</feature>
<keyword evidence="3" id="KW-1185">Reference proteome</keyword>
<reference evidence="2 3" key="1">
    <citation type="submission" date="2024-02" db="EMBL/GenBank/DDBJ databases">
        <title>A draft genome for the cacao thread blight pathogen Marasmius crinis-equi.</title>
        <authorList>
            <person name="Cohen S.P."/>
            <person name="Baruah I.K."/>
            <person name="Amoako-Attah I."/>
            <person name="Bukari Y."/>
            <person name="Meinhardt L.W."/>
            <person name="Bailey B.A."/>
        </authorList>
    </citation>
    <scope>NUCLEOTIDE SEQUENCE [LARGE SCALE GENOMIC DNA]</scope>
    <source>
        <strain evidence="2 3">GH-76</strain>
    </source>
</reference>
<evidence type="ECO:0000313" key="2">
    <source>
        <dbReference type="EMBL" id="KAL0573531.1"/>
    </source>
</evidence>
<feature type="compositionally biased region" description="Basic and acidic residues" evidence="1">
    <location>
        <begin position="395"/>
        <end position="423"/>
    </location>
</feature>
<feature type="region of interest" description="Disordered" evidence="1">
    <location>
        <begin position="1"/>
        <end position="21"/>
    </location>
</feature>
<feature type="region of interest" description="Disordered" evidence="1">
    <location>
        <begin position="93"/>
        <end position="423"/>
    </location>
</feature>
<feature type="compositionally biased region" description="Basic and acidic residues" evidence="1">
    <location>
        <begin position="348"/>
        <end position="364"/>
    </location>
</feature>
<name>A0ABR3FE39_9AGAR</name>
<protein>
    <recommendedName>
        <fullName evidence="4">PB1 domain-containing protein</fullName>
    </recommendedName>
</protein>
<organism evidence="2 3">
    <name type="scientific">Marasmius crinis-equi</name>
    <dbReference type="NCBI Taxonomy" id="585013"/>
    <lineage>
        <taxon>Eukaryota</taxon>
        <taxon>Fungi</taxon>
        <taxon>Dikarya</taxon>
        <taxon>Basidiomycota</taxon>
        <taxon>Agaricomycotina</taxon>
        <taxon>Agaricomycetes</taxon>
        <taxon>Agaricomycetidae</taxon>
        <taxon>Agaricales</taxon>
        <taxon>Marasmiineae</taxon>
        <taxon>Marasmiaceae</taxon>
        <taxon>Marasmius</taxon>
    </lineage>
</organism>
<gene>
    <name evidence="2" type="ORF">V5O48_008436</name>
</gene>
<dbReference type="EMBL" id="JBAHYK010000494">
    <property type="protein sequence ID" value="KAL0573531.1"/>
    <property type="molecule type" value="Genomic_DNA"/>
</dbReference>
<evidence type="ECO:0008006" key="4">
    <source>
        <dbReference type="Google" id="ProtNLM"/>
    </source>
</evidence>
<feature type="compositionally biased region" description="Basic and acidic residues" evidence="1">
    <location>
        <begin position="93"/>
        <end position="102"/>
    </location>
</feature>
<feature type="compositionally biased region" description="Polar residues" evidence="1">
    <location>
        <begin position="9"/>
        <end position="21"/>
    </location>
</feature>
<sequence>MSGAGKESAQGSQPRITYHASNRTFDRLFREDSLDEMKDVVRRKLGLPQNAAVMLTQDRGGQMIDLEDDDDFDAFLAVAHSVTSVNVKVEVRQPAESTDRPHTISSVVGNIESRIPNDMESTTTQSEDGSTTNQRKRKVAFEGEGSARLPSVDVEQVLPPSKRRRGNAVPGSKQPEVDDHNSLTKPNGIPVTTPSPDRTSTTPNVPDDDGDVSMEPSTIPPRTVIPNGPETAGPSGSDTSEKAAPSKSASDTPALLDLKKRKKRKEKGAENTAEQEEAVDSTQTGEKPEKKKRKKKSKLQATTAESDGGTKDKDGDQDQVVEDEAEKPVKGKKKRKVQATTTEPETGAEGKDTNQAVRDENAKTEKRKRKPKSQAAAKETETGNQEKDDDQAAEGNDKEAESFPRDLAKAISKSADEHEKAEK</sequence>
<evidence type="ECO:0000313" key="3">
    <source>
        <dbReference type="Proteomes" id="UP001465976"/>
    </source>
</evidence>